<keyword evidence="3" id="KW-1185">Reference proteome</keyword>
<proteinExistence type="predicted"/>
<dbReference type="RefSeq" id="WP_147042401.1">
    <property type="nucleotide sequence ID" value="NZ_BAABIR010000002.1"/>
</dbReference>
<dbReference type="Proteomes" id="UP000321249">
    <property type="component" value="Unassembled WGS sequence"/>
</dbReference>
<sequence>MALLLHCTNSACNPHRSRLFAALQHWSFAMSEPKAAVPGAKTGAAKPAPAAAVAQQIEPPATAGADQVIQEIQGAVEMATKTNTASAFNADQIKNAFGDVSERAKAAFEKGSKLVEEFADLTRGNVEALVASSKVAAKGAETLSQDAAEYGRKSFEEASAALRNFSEVKSPADFFKLQGDYARSAFDAAVAETARVSEAMLKIAGEVAEPITSRYAVAAERVKTLAA</sequence>
<gene>
    <name evidence="2" type="ORF">FRZ32_04550</name>
</gene>
<organism evidence="2 3">
    <name type="scientific">Allosphingosinicella ginsenosidimutans</name>
    <dbReference type="NCBI Taxonomy" id="1176539"/>
    <lineage>
        <taxon>Bacteria</taxon>
        <taxon>Pseudomonadati</taxon>
        <taxon>Pseudomonadota</taxon>
        <taxon>Alphaproteobacteria</taxon>
        <taxon>Sphingomonadales</taxon>
        <taxon>Sphingomonadaceae</taxon>
        <taxon>Allosphingosinicella</taxon>
    </lineage>
</organism>
<comment type="caution">
    <text evidence="2">The sequence shown here is derived from an EMBL/GenBank/DDBJ whole genome shotgun (WGS) entry which is preliminary data.</text>
</comment>
<dbReference type="InterPro" id="IPR010127">
    <property type="entry name" value="Phasin_subfam-1"/>
</dbReference>
<reference evidence="2 3" key="1">
    <citation type="journal article" date="2015" name="J. Microbiol.">
        <title>Sphingosinicella ginsenosidimutans sp. nov., with ginsenoside converting activity.</title>
        <authorList>
            <person name="Kim J.K."/>
            <person name="Kang M.S."/>
            <person name="Park S.C."/>
            <person name="Kim K.M."/>
            <person name="Choi K."/>
            <person name="Yoon M.H."/>
            <person name="Im W.T."/>
        </authorList>
    </citation>
    <scope>NUCLEOTIDE SEQUENCE [LARGE SCALE GENOMIC DNA]</scope>
    <source>
        <strain evidence="2 3">BS-11</strain>
    </source>
</reference>
<protein>
    <submittedName>
        <fullName evidence="2">Phasin family protein</fullName>
    </submittedName>
</protein>
<evidence type="ECO:0000313" key="2">
    <source>
        <dbReference type="EMBL" id="TXC63000.1"/>
    </source>
</evidence>
<evidence type="ECO:0000313" key="3">
    <source>
        <dbReference type="Proteomes" id="UP000321249"/>
    </source>
</evidence>
<name>A0A5C6TS35_9SPHN</name>
<accession>A0A5C6TS35</accession>
<dbReference type="InterPro" id="IPR018968">
    <property type="entry name" value="Phasin"/>
</dbReference>
<dbReference type="AlphaFoldDB" id="A0A5C6TS35"/>
<feature type="domain" description="Phasin" evidence="1">
    <location>
        <begin position="116"/>
        <end position="214"/>
    </location>
</feature>
<dbReference type="NCBIfam" id="TIGR01841">
    <property type="entry name" value="phasin"/>
    <property type="match status" value="1"/>
</dbReference>
<evidence type="ECO:0000259" key="1">
    <source>
        <dbReference type="Pfam" id="PF09361"/>
    </source>
</evidence>
<dbReference type="EMBL" id="VOQQ01000001">
    <property type="protein sequence ID" value="TXC63000.1"/>
    <property type="molecule type" value="Genomic_DNA"/>
</dbReference>
<dbReference type="Pfam" id="PF09361">
    <property type="entry name" value="Phasin_2"/>
    <property type="match status" value="1"/>
</dbReference>
<dbReference type="OrthoDB" id="8479795at2"/>